<proteinExistence type="predicted"/>
<evidence type="ECO:0000313" key="2">
    <source>
        <dbReference type="Proteomes" id="UP000007037"/>
    </source>
</evidence>
<protein>
    <submittedName>
        <fullName evidence="1">Uncharacterized protein</fullName>
    </submittedName>
</protein>
<dbReference type="AlphaFoldDB" id="Q72QM1"/>
<name>Q72QM1_LEPIC</name>
<dbReference type="EMBL" id="AE016823">
    <property type="protein sequence ID" value="AAS70663.1"/>
    <property type="molecule type" value="Genomic_DNA"/>
</dbReference>
<dbReference type="KEGG" id="lic:LIC_12092"/>
<organism evidence="1 2">
    <name type="scientific">Leptospira interrogans serogroup Icterohaemorrhagiae serovar copenhageni (strain Fiocruz L1-130)</name>
    <dbReference type="NCBI Taxonomy" id="267671"/>
    <lineage>
        <taxon>Bacteria</taxon>
        <taxon>Pseudomonadati</taxon>
        <taxon>Spirochaetota</taxon>
        <taxon>Spirochaetia</taxon>
        <taxon>Leptospirales</taxon>
        <taxon>Leptospiraceae</taxon>
        <taxon>Leptospira</taxon>
    </lineage>
</organism>
<accession>Q72QM1</accession>
<sequence length="122" mass="14486">MLSQIKIPVHRRNPIFEIENFIVSSQIFPKRQPDVVKPKLAFTLSPPTPVWRAIRIYDPRWLYLKSRSFFNHTKLYIILKQRKFGGFHLRLCVSPLLHTRVLISLRSNTVAPRWLRLADARL</sequence>
<evidence type="ECO:0000313" key="1">
    <source>
        <dbReference type="EMBL" id="AAS70663.1"/>
    </source>
</evidence>
<dbReference type="HOGENOM" id="CLU_2023842_0_0_12"/>
<gene>
    <name evidence="1" type="ordered locus">LIC_12092</name>
</gene>
<dbReference type="Proteomes" id="UP000007037">
    <property type="component" value="Chromosome I"/>
</dbReference>
<reference evidence="1 2" key="1">
    <citation type="journal article" date="2004" name="J. Bacteriol.">
        <title>Comparative genomics of two Leptospira interrogans serovars reveals novel insights into physiology and pathogenesis.</title>
        <authorList>
            <person name="Nascimento A.L."/>
            <person name="Ko A.I."/>
            <person name="Martins E.A."/>
            <person name="Monteiro-Vitorello C.B."/>
            <person name="Ho P.L."/>
            <person name="Haake D.A."/>
            <person name="Verjovski-Almeida S."/>
            <person name="Hartskeerl R.A."/>
            <person name="Marques M.V."/>
            <person name="Oliveira M.C."/>
            <person name="Menck C.F."/>
            <person name="Leite L.C."/>
            <person name="Carrer H."/>
            <person name="Coutinho L.L."/>
            <person name="Degrave W.M."/>
            <person name="Dellagostin O.A."/>
            <person name="El-Dorry H."/>
            <person name="Ferro E.S."/>
            <person name="Ferro M.I."/>
            <person name="Furlan L.R."/>
            <person name="Gamberini M."/>
            <person name="Giglioti E.A."/>
            <person name="Goes-Neto A."/>
            <person name="Goldman G.H."/>
            <person name="Goldman M.H."/>
            <person name="Harakava R."/>
            <person name="Jeronimo S.M."/>
            <person name="Junqueira-De-Azevedo I.L."/>
            <person name="Kimura E.T."/>
            <person name="Kuramae E.E."/>
            <person name="Lemos E.G."/>
            <person name="Lemos M.V."/>
            <person name="Marino C.L."/>
            <person name="Nunes L.R."/>
            <person name="De Oliveira R.C."/>
            <person name="Pereira G.G."/>
            <person name="Reis M.S."/>
            <person name="Schriefer A."/>
            <person name="Siqueira W.J."/>
            <person name="Sommer P."/>
            <person name="Tsai S.M."/>
            <person name="Simpson A.J."/>
            <person name="Ferro J.A."/>
            <person name="Camargo L.E."/>
            <person name="Kitajima J.P."/>
            <person name="Setubal J.C."/>
            <person name="Van Sluys M.A."/>
        </authorList>
    </citation>
    <scope>NUCLEOTIDE SEQUENCE [LARGE SCALE GENOMIC DNA]</scope>
    <source>
        <strain evidence="1 2">Fiocruz L1-130</strain>
    </source>
</reference>